<evidence type="ECO:0000256" key="1">
    <source>
        <dbReference type="ARBA" id="ARBA00008383"/>
    </source>
</evidence>
<dbReference type="InterPro" id="IPR003673">
    <property type="entry name" value="CoA-Trfase_fam_III"/>
</dbReference>
<protein>
    <recommendedName>
        <fullName evidence="4">CoA-transferase family III</fullName>
    </recommendedName>
</protein>
<keyword evidence="3" id="KW-1185">Reference proteome</keyword>
<evidence type="ECO:0008006" key="4">
    <source>
        <dbReference type="Google" id="ProtNLM"/>
    </source>
</evidence>
<gene>
    <name evidence="2" type="ORF">N0V89_005637</name>
</gene>
<dbReference type="InterPro" id="IPR052985">
    <property type="entry name" value="CoA-trans_III_biosynth/detox"/>
</dbReference>
<evidence type="ECO:0000313" key="2">
    <source>
        <dbReference type="EMBL" id="KAJ4353906.1"/>
    </source>
</evidence>
<dbReference type="InterPro" id="IPR023606">
    <property type="entry name" value="CoA-Trfase_III_dom_1_sf"/>
</dbReference>
<dbReference type="PANTHER" id="PTHR48229">
    <property type="entry name" value="CAIB/BAIF FAMILY ENZYME (AFU_ORTHOLOGUE AFUA_1G05360)-RELATED"/>
    <property type="match status" value="1"/>
</dbReference>
<dbReference type="GeneID" id="80909167"/>
<dbReference type="PANTHER" id="PTHR48229:SF1">
    <property type="entry name" value="ALPHA METHYLACYL-COA RACEMASE-RELATED"/>
    <property type="match status" value="1"/>
</dbReference>
<sequence length="577" mass="62701">MSSSNRIPDIYGPGTYTDTTFTPVPKDTARIFHLLASQTPTFTKDEAFLSKVRFTGEDFPVIPGPIKATSVAAALHAMCGVVADEILSLRGAQDLNRSITVNTTHTALWFGAVAAAYLGGEDVLTLAGKGELKKVLPDWERGWVDTPLKYRATGLYPTRDPETWYSLHGSMNAEPVLRSIGLDPATKVGSNEEAAAMIAGHTKRFLPAELEMNNLMNGFCGSVCFSPKQWNESSMGKSLAEHPLVDVEQQTHAVPTAPVAFPPLTAGDLRPLAGVKVIEMTRVIAGPQIGTILTSLGADVIRLNPPHLTDINILQLTLNAGKRTTTVDLRKPEDRAQLLQLLSDADVFVQGFRLGKMKKFGLGLEEMLEMAGKRDKGIVYVSENCYGREGLYRERPGWQQIADAAAGSAYVTGKALELTQNLPANEAVLPSLPISDMSTGVLGALGTLIALRDRAIKGGSYSVHASLTGVDAYALRQDVGLYPVSIVQECQERFQWQSMRGSHHVLDILVTVWKGWKKVLGNYLNEDSCWFQSFSESAFDGKMLSILKPVAQIAGAETEWKAPSVPYGSERLADLAW</sequence>
<dbReference type="AlphaFoldDB" id="A0A9W8XLQ0"/>
<accession>A0A9W8XLQ0</accession>
<dbReference type="RefSeq" id="XP_056071680.1">
    <property type="nucleotide sequence ID" value="XM_056214413.1"/>
</dbReference>
<reference evidence="2" key="1">
    <citation type="submission" date="2022-10" db="EMBL/GenBank/DDBJ databases">
        <title>Tapping the CABI collections for fungal endophytes: first genome assemblies for Collariella, Neodidymelliopsis, Ascochyta clinopodiicola, Didymella pomorum, Didymosphaeria variabile, Neocosmospora piperis and Neocucurbitaria cava.</title>
        <authorList>
            <person name="Hill R."/>
        </authorList>
    </citation>
    <scope>NUCLEOTIDE SEQUENCE</scope>
    <source>
        <strain evidence="2">IMI 356815</strain>
    </source>
</reference>
<dbReference type="OrthoDB" id="2308815at2759"/>
<dbReference type="SUPFAM" id="SSF89796">
    <property type="entry name" value="CoA-transferase family III (CaiB/BaiF)"/>
    <property type="match status" value="2"/>
</dbReference>
<dbReference type="EMBL" id="JAPEUX010000004">
    <property type="protein sequence ID" value="KAJ4353906.1"/>
    <property type="molecule type" value="Genomic_DNA"/>
</dbReference>
<dbReference type="Gene3D" id="3.40.50.10540">
    <property type="entry name" value="Crotonobetainyl-coa:carnitine coa-transferase, domain 1"/>
    <property type="match status" value="1"/>
</dbReference>
<name>A0A9W8XLQ0_9PLEO</name>
<dbReference type="GO" id="GO:0003824">
    <property type="term" value="F:catalytic activity"/>
    <property type="evidence" value="ECO:0007669"/>
    <property type="project" value="InterPro"/>
</dbReference>
<dbReference type="Pfam" id="PF02515">
    <property type="entry name" value="CoA_transf_3"/>
    <property type="match status" value="1"/>
</dbReference>
<comment type="caution">
    <text evidence="2">The sequence shown here is derived from an EMBL/GenBank/DDBJ whole genome shotgun (WGS) entry which is preliminary data.</text>
</comment>
<evidence type="ECO:0000313" key="3">
    <source>
        <dbReference type="Proteomes" id="UP001140513"/>
    </source>
</evidence>
<organism evidence="2 3">
    <name type="scientific">Didymosphaeria variabile</name>
    <dbReference type="NCBI Taxonomy" id="1932322"/>
    <lineage>
        <taxon>Eukaryota</taxon>
        <taxon>Fungi</taxon>
        <taxon>Dikarya</taxon>
        <taxon>Ascomycota</taxon>
        <taxon>Pezizomycotina</taxon>
        <taxon>Dothideomycetes</taxon>
        <taxon>Pleosporomycetidae</taxon>
        <taxon>Pleosporales</taxon>
        <taxon>Massarineae</taxon>
        <taxon>Didymosphaeriaceae</taxon>
        <taxon>Didymosphaeria</taxon>
    </lineage>
</organism>
<comment type="similarity">
    <text evidence="1">Belongs to the CoA-transferase III family.</text>
</comment>
<dbReference type="Proteomes" id="UP001140513">
    <property type="component" value="Unassembled WGS sequence"/>
</dbReference>
<proteinExistence type="inferred from homology"/>